<dbReference type="HOGENOM" id="CLU_162759_0_0_6"/>
<name>D3V4E6_XENBS</name>
<proteinExistence type="predicted"/>
<dbReference type="EMBL" id="FN667741">
    <property type="protein sequence ID" value="CBJ82525.1"/>
    <property type="molecule type" value="Genomic_DNA"/>
</dbReference>
<dbReference type="STRING" id="406818.XBJ1_3407"/>
<protein>
    <submittedName>
        <fullName evidence="1">Uncharacterized protein</fullName>
    </submittedName>
</protein>
<evidence type="ECO:0000313" key="1">
    <source>
        <dbReference type="EMBL" id="CBJ82525.1"/>
    </source>
</evidence>
<dbReference type="InterPro" id="IPR032871">
    <property type="entry name" value="AHH_dom_containing"/>
</dbReference>
<sequence length="87" mass="9961">MENGIHIPGSKKAMQDDVGKGMKVFHSSNHNTYSGEVRQSIEEIKRRHDAGNLSDRQARDEIRKLQMKMKNKIWSGDVPSNPCKRLN</sequence>
<reference evidence="1 2" key="1">
    <citation type="journal article" date="2011" name="PLoS ONE">
        <title>The entomopathogenic bacterial endosymbionts xenorhabdus and photorhabdus: convergent lifestyles from divergent genomes.</title>
        <authorList>
            <person name="Chaston J.M."/>
            <person name="Suen G."/>
            <person name="Tucker S.L."/>
            <person name="Andersen A.W."/>
            <person name="Bhasin A."/>
            <person name="Bode E."/>
            <person name="Bode H.B."/>
            <person name="Brachmann A.O."/>
            <person name="Cowles C.E."/>
            <person name="Cowles K.N."/>
            <person name="Darby C."/>
            <person name="de Leon L."/>
            <person name="Drace K."/>
            <person name="Du Z."/>
            <person name="Givaudan A."/>
            <person name="Herbert Tran E.E."/>
            <person name="Jewell K.A."/>
            <person name="Knack J.J."/>
            <person name="Krasomil-Osterfeld K.C."/>
            <person name="Kukor R."/>
            <person name="Lanois A."/>
            <person name="Latreille P."/>
            <person name="Leimgruber N.K."/>
            <person name="Lipke C.M."/>
            <person name="Liu R."/>
            <person name="Lu X."/>
            <person name="Martens E.C."/>
            <person name="Marri P.R."/>
            <person name="Medigue C."/>
            <person name="Menard M.L."/>
            <person name="Miller N.M."/>
            <person name="Morales-Soto N."/>
            <person name="Norton S."/>
            <person name="Ogier J.C."/>
            <person name="Orchard S.S."/>
            <person name="Park D."/>
            <person name="Park Y."/>
            <person name="Qurollo B.A."/>
            <person name="Sugar D.R."/>
            <person name="Richards G.R."/>
            <person name="Rouy Z."/>
            <person name="Slominski B."/>
            <person name="Slominski K."/>
            <person name="Snyder H."/>
            <person name="Tjaden B.C."/>
            <person name="van der Hoeven R."/>
            <person name="Welch R.D."/>
            <person name="Wheeler C."/>
            <person name="Xiang B."/>
            <person name="Barbazuk B."/>
            <person name="Gaudriault S."/>
            <person name="Goodner B."/>
            <person name="Slater S.C."/>
            <person name="Forst S."/>
            <person name="Goldman B.S."/>
            <person name="Goodrich-Blair H."/>
        </authorList>
    </citation>
    <scope>NUCLEOTIDE SEQUENCE [LARGE SCALE GENOMIC DNA]</scope>
    <source>
        <strain evidence="1 2">SS-2004</strain>
    </source>
</reference>
<dbReference type="KEGG" id="xbo:XBJ1_3407"/>
<dbReference type="Proteomes" id="UP000002045">
    <property type="component" value="Chromosome"/>
</dbReference>
<dbReference type="AlphaFoldDB" id="D3V4E6"/>
<evidence type="ECO:0000313" key="2">
    <source>
        <dbReference type="Proteomes" id="UP000002045"/>
    </source>
</evidence>
<organism evidence="1 2">
    <name type="scientific">Xenorhabdus bovienii (strain SS-2004)</name>
    <name type="common">Xenorhabdus nematophila subsp. bovienii</name>
    <dbReference type="NCBI Taxonomy" id="406818"/>
    <lineage>
        <taxon>Bacteria</taxon>
        <taxon>Pseudomonadati</taxon>
        <taxon>Pseudomonadota</taxon>
        <taxon>Gammaproteobacteria</taxon>
        <taxon>Enterobacterales</taxon>
        <taxon>Morganellaceae</taxon>
        <taxon>Xenorhabdus</taxon>
    </lineage>
</organism>
<accession>D3V4E6</accession>
<gene>
    <name evidence="1" type="ordered locus">XBJ1_3407</name>
</gene>
<dbReference type="Pfam" id="PF14412">
    <property type="entry name" value="AHH"/>
    <property type="match status" value="1"/>
</dbReference>